<name>A0A6G1FQ21_9PEZI</name>
<dbReference type="Proteomes" id="UP000504638">
    <property type="component" value="Unplaced"/>
</dbReference>
<gene>
    <name evidence="2 4" type="ORF">P152DRAFT_453352</name>
</gene>
<dbReference type="RefSeq" id="XP_033529494.1">
    <property type="nucleotide sequence ID" value="XM_033678356.1"/>
</dbReference>
<feature type="compositionally biased region" description="Basic and acidic residues" evidence="1">
    <location>
        <begin position="123"/>
        <end position="134"/>
    </location>
</feature>
<dbReference type="AlphaFoldDB" id="A0A6G1FQ21"/>
<evidence type="ECO:0000313" key="4">
    <source>
        <dbReference type="RefSeq" id="XP_033529494.1"/>
    </source>
</evidence>
<sequence length="229" mass="25874">MAMSRDSALELSSGRRLPSLCYVTSVPTTSVETHLPWQREWLVFGRQIIDGLRRSFPTQKFSQASPQPDGDRVKLTIRCSDPEQIRPHLEQNNAQLPYGPYNIQLDWVGPVAEPQRQPYQSQQREEEQHQDQHHQPSLRQSHGSPDQSSPAAHRGPHLSQVHGKSSPQAASQTPHQQHPLPSRILARSLPASQDALRTFGHDALLLKIANEVNLIKLQHIEHVEGLRTL</sequence>
<protein>
    <submittedName>
        <fullName evidence="2 4">Uncharacterized protein</fullName>
    </submittedName>
</protein>
<reference evidence="4" key="2">
    <citation type="submission" date="2020-04" db="EMBL/GenBank/DDBJ databases">
        <authorList>
            <consortium name="NCBI Genome Project"/>
        </authorList>
    </citation>
    <scope>NUCLEOTIDE SEQUENCE</scope>
    <source>
        <strain evidence="4">CBS 781.70</strain>
    </source>
</reference>
<dbReference type="EMBL" id="ML975209">
    <property type="protein sequence ID" value="KAF1807863.1"/>
    <property type="molecule type" value="Genomic_DNA"/>
</dbReference>
<dbReference type="GeneID" id="54418926"/>
<accession>A0A6G1FQ21</accession>
<feature type="compositionally biased region" description="Polar residues" evidence="1">
    <location>
        <begin position="137"/>
        <end position="150"/>
    </location>
</feature>
<reference evidence="2 4" key="1">
    <citation type="submission" date="2020-01" db="EMBL/GenBank/DDBJ databases">
        <authorList>
            <consortium name="DOE Joint Genome Institute"/>
            <person name="Haridas S."/>
            <person name="Albert R."/>
            <person name="Binder M."/>
            <person name="Bloem J."/>
            <person name="Labutti K."/>
            <person name="Salamov A."/>
            <person name="Andreopoulos B."/>
            <person name="Baker S.E."/>
            <person name="Barry K."/>
            <person name="Bills G."/>
            <person name="Bluhm B.H."/>
            <person name="Cannon C."/>
            <person name="Castanera R."/>
            <person name="Culley D.E."/>
            <person name="Daum C."/>
            <person name="Ezra D."/>
            <person name="Gonzalez J.B."/>
            <person name="Henrissat B."/>
            <person name="Kuo A."/>
            <person name="Liang C."/>
            <person name="Lipzen A."/>
            <person name="Lutzoni F."/>
            <person name="Magnuson J."/>
            <person name="Mondo S."/>
            <person name="Nolan M."/>
            <person name="Ohm R."/>
            <person name="Pangilinan J."/>
            <person name="Park H.-J."/>
            <person name="Ramirez L."/>
            <person name="Alfaro M."/>
            <person name="Sun H."/>
            <person name="Tritt A."/>
            <person name="Yoshinaga Y."/>
            <person name="Zwiers L.-H."/>
            <person name="Turgeon B.G."/>
            <person name="Goodwin S.B."/>
            <person name="Spatafora J.W."/>
            <person name="Crous P.W."/>
            <person name="Grigoriev I.V."/>
        </authorList>
    </citation>
    <scope>NUCLEOTIDE SEQUENCE</scope>
    <source>
        <strain evidence="2 4">CBS 781.70</strain>
    </source>
</reference>
<evidence type="ECO:0000313" key="2">
    <source>
        <dbReference type="EMBL" id="KAF1807863.1"/>
    </source>
</evidence>
<evidence type="ECO:0000256" key="1">
    <source>
        <dbReference type="SAM" id="MobiDB-lite"/>
    </source>
</evidence>
<proteinExistence type="predicted"/>
<organism evidence="2">
    <name type="scientific">Eremomyces bilateralis CBS 781.70</name>
    <dbReference type="NCBI Taxonomy" id="1392243"/>
    <lineage>
        <taxon>Eukaryota</taxon>
        <taxon>Fungi</taxon>
        <taxon>Dikarya</taxon>
        <taxon>Ascomycota</taxon>
        <taxon>Pezizomycotina</taxon>
        <taxon>Dothideomycetes</taxon>
        <taxon>Dothideomycetes incertae sedis</taxon>
        <taxon>Eremomycetales</taxon>
        <taxon>Eremomycetaceae</taxon>
        <taxon>Eremomyces</taxon>
    </lineage>
</organism>
<feature type="region of interest" description="Disordered" evidence="1">
    <location>
        <begin position="114"/>
        <end position="180"/>
    </location>
</feature>
<evidence type="ECO:0000313" key="3">
    <source>
        <dbReference type="Proteomes" id="UP000504638"/>
    </source>
</evidence>
<keyword evidence="3" id="KW-1185">Reference proteome</keyword>
<reference evidence="4" key="3">
    <citation type="submission" date="2025-04" db="UniProtKB">
        <authorList>
            <consortium name="RefSeq"/>
        </authorList>
    </citation>
    <scope>IDENTIFICATION</scope>
    <source>
        <strain evidence="4">CBS 781.70</strain>
    </source>
</reference>
<feature type="compositionally biased region" description="Polar residues" evidence="1">
    <location>
        <begin position="162"/>
        <end position="176"/>
    </location>
</feature>